<keyword evidence="4" id="KW-1185">Reference proteome</keyword>
<dbReference type="PRINTS" id="PR02065">
    <property type="entry name" value="PROTEINDPCD"/>
</dbReference>
<comment type="caution">
    <text evidence="3">The sequence shown here is derived from an EMBL/GenBank/DDBJ whole genome shotgun (WGS) entry which is preliminary data.</text>
</comment>
<dbReference type="PANTHER" id="PTHR31921:SF1">
    <property type="entry name" value="PROTEIN DPCD"/>
    <property type="match status" value="1"/>
</dbReference>
<evidence type="ECO:0000256" key="1">
    <source>
        <dbReference type="ARBA" id="ARBA00010597"/>
    </source>
</evidence>
<proteinExistence type="inferred from homology"/>
<protein>
    <recommendedName>
        <fullName evidence="2">Protein DPCD</fullName>
    </recommendedName>
</protein>
<dbReference type="EMBL" id="JARQZJ010000094">
    <property type="protein sequence ID" value="KAK9885027.1"/>
    <property type="molecule type" value="Genomic_DNA"/>
</dbReference>
<sequence length="202" mass="24011">MEYFLNELRDAKKSAIVDNFLKKVHYHLKDERELVEEYNLQTNIVTRRAWRKKDTIGNDNAWEIELGDPGENFQVENIPVIKENNSQPSISRRNTQINLEWRIRNLPYPIETYSVTCNDDKKNLTVRTSNKKYFKILNIPELERLCIPLKQENVTFSHKYNTLIITYKKPQQLLNFEKAVLEIAKEVQPQPQVFDKKNCKQS</sequence>
<comment type="similarity">
    <text evidence="1">Belongs to the DPCD family.</text>
</comment>
<evidence type="ECO:0000313" key="3">
    <source>
        <dbReference type="EMBL" id="KAK9885027.1"/>
    </source>
</evidence>
<dbReference type="AlphaFoldDB" id="A0AAW1UNA5"/>
<gene>
    <name evidence="3" type="ORF">WA026_009251</name>
</gene>
<dbReference type="PANTHER" id="PTHR31921">
    <property type="entry name" value="PROTEIN DPCD"/>
    <property type="match status" value="1"/>
</dbReference>
<dbReference type="Proteomes" id="UP001431783">
    <property type="component" value="Unassembled WGS sequence"/>
</dbReference>
<reference evidence="3 4" key="1">
    <citation type="submission" date="2023-03" db="EMBL/GenBank/DDBJ databases">
        <title>Genome insight into feeding habits of ladybird beetles.</title>
        <authorList>
            <person name="Li H.-S."/>
            <person name="Huang Y.-H."/>
            <person name="Pang H."/>
        </authorList>
    </citation>
    <scope>NUCLEOTIDE SEQUENCE [LARGE SCALE GENOMIC DNA]</scope>
    <source>
        <strain evidence="3">SYSU_2023b</strain>
        <tissue evidence="3">Whole body</tissue>
    </source>
</reference>
<dbReference type="InterPro" id="IPR026224">
    <property type="entry name" value="DPCD"/>
</dbReference>
<dbReference type="Pfam" id="PF14913">
    <property type="entry name" value="DPCD"/>
    <property type="match status" value="1"/>
</dbReference>
<evidence type="ECO:0000256" key="2">
    <source>
        <dbReference type="ARBA" id="ARBA00020330"/>
    </source>
</evidence>
<evidence type="ECO:0000313" key="4">
    <source>
        <dbReference type="Proteomes" id="UP001431783"/>
    </source>
</evidence>
<organism evidence="3 4">
    <name type="scientific">Henosepilachna vigintioctopunctata</name>
    <dbReference type="NCBI Taxonomy" id="420089"/>
    <lineage>
        <taxon>Eukaryota</taxon>
        <taxon>Metazoa</taxon>
        <taxon>Ecdysozoa</taxon>
        <taxon>Arthropoda</taxon>
        <taxon>Hexapoda</taxon>
        <taxon>Insecta</taxon>
        <taxon>Pterygota</taxon>
        <taxon>Neoptera</taxon>
        <taxon>Endopterygota</taxon>
        <taxon>Coleoptera</taxon>
        <taxon>Polyphaga</taxon>
        <taxon>Cucujiformia</taxon>
        <taxon>Coccinelloidea</taxon>
        <taxon>Coccinellidae</taxon>
        <taxon>Epilachninae</taxon>
        <taxon>Epilachnini</taxon>
        <taxon>Henosepilachna</taxon>
    </lineage>
</organism>
<name>A0AAW1UNA5_9CUCU</name>
<accession>A0AAW1UNA5</accession>